<comment type="caution">
    <text evidence="5">The sequence shown here is derived from an EMBL/GenBank/DDBJ whole genome shotgun (WGS) entry which is preliminary data.</text>
</comment>
<gene>
    <name evidence="5" type="ORF">B5V03_01845</name>
</gene>
<keyword evidence="6" id="KW-1185">Reference proteome</keyword>
<proteinExistence type="predicted"/>
<organism evidence="5 6">
    <name type="scientific">Bradyrhizobium betae</name>
    <dbReference type="NCBI Taxonomy" id="244734"/>
    <lineage>
        <taxon>Bacteria</taxon>
        <taxon>Pseudomonadati</taxon>
        <taxon>Pseudomonadota</taxon>
        <taxon>Alphaproteobacteria</taxon>
        <taxon>Hyphomicrobiales</taxon>
        <taxon>Nitrobacteraceae</taxon>
        <taxon>Bradyrhizobium</taxon>
    </lineage>
</organism>
<dbReference type="NCBIfam" id="NF006002">
    <property type="entry name" value="PRK08132.1"/>
    <property type="match status" value="1"/>
</dbReference>
<protein>
    <recommendedName>
        <fullName evidence="4">FAD-binding domain-containing protein</fullName>
    </recommendedName>
</protein>
<reference evidence="5 6" key="1">
    <citation type="submission" date="2017-03" db="EMBL/GenBank/DDBJ databases">
        <authorList>
            <person name="Safronova V.I."/>
            <person name="Sazanova A.L."/>
            <person name="Chirak E.R."/>
        </authorList>
    </citation>
    <scope>NUCLEOTIDE SEQUENCE [LARGE SCALE GENOMIC DNA]</scope>
    <source>
        <strain evidence="5 6">Opo-243</strain>
    </source>
</reference>
<feature type="domain" description="FAD-binding" evidence="4">
    <location>
        <begin position="30"/>
        <end position="368"/>
    </location>
</feature>
<dbReference type="OrthoDB" id="9791689at2"/>
<dbReference type="EMBL" id="MZXW01000004">
    <property type="protein sequence ID" value="RXT54214.1"/>
    <property type="molecule type" value="Genomic_DNA"/>
</dbReference>
<dbReference type="InterPro" id="IPR050641">
    <property type="entry name" value="RIFMO-like"/>
</dbReference>
<dbReference type="GO" id="GO:0071949">
    <property type="term" value="F:FAD binding"/>
    <property type="evidence" value="ECO:0007669"/>
    <property type="project" value="InterPro"/>
</dbReference>
<evidence type="ECO:0000256" key="1">
    <source>
        <dbReference type="ARBA" id="ARBA00001974"/>
    </source>
</evidence>
<keyword evidence="3" id="KW-0274">FAD</keyword>
<dbReference type="PRINTS" id="PR00420">
    <property type="entry name" value="RNGMNOXGNASE"/>
</dbReference>
<dbReference type="Gene3D" id="3.50.50.60">
    <property type="entry name" value="FAD/NAD(P)-binding domain"/>
    <property type="match status" value="1"/>
</dbReference>
<evidence type="ECO:0000259" key="4">
    <source>
        <dbReference type="Pfam" id="PF01494"/>
    </source>
</evidence>
<dbReference type="Gene3D" id="3.30.70.2450">
    <property type="match status" value="1"/>
</dbReference>
<sequence>MESTVPNFVHTTHPVTVPPLANGREIARRPVLIAGGGPVGLAVALALASRGIAVLVVEADQTVCAGSRAICLSRRTLEILERLGALTPFQEKGLPWTGGRSFHRSDEVFHFTMPNDRDQRLAPMTNLQQYYIEQFLLDAVAKRDPNLLEVRWGTRVDGLHQGRDGVVVELATDTVSYATECDFLVACDGARSRVRQAVGLRMNGTSYEGRYVIVDIEIDLDLPTERLAWFDPPSNPGRTMLMHKQPDNIWRLDYQLHPTEDSEEMIREDKVTPVVAAHLEMMGIDRPWRLIWTSMYRAAAVSLDSYRSDRVVFAGDAAHLVPIFGVRGLNSGFDDAFNLGWKLASVIAGCSPDTILDTYSEERRRAWEVNVTSAMKSTEFMAPPSRGYELMRDAVLSLAKDHPAIATLIDPRQSAPIAYEGSRLNTVTRDEGSFKTGPRPGSPPLECPLIVDGKKRYLTSVLGSDFTLVWSGEGDAPSMVTNELHCAINLGLSVILLTIGAARLLSGTAGQLQTLHAEVVEGRFTELYDAAPSAVYLFRPDGHVCARWRIMRPGDLSNAIDTALGCGKAELS</sequence>
<evidence type="ECO:0000256" key="2">
    <source>
        <dbReference type="ARBA" id="ARBA00022630"/>
    </source>
</evidence>
<dbReference type="GO" id="GO:0016709">
    <property type="term" value="F:oxidoreductase activity, acting on paired donors, with incorporation or reduction of molecular oxygen, NAD(P)H as one donor, and incorporation of one atom of oxygen"/>
    <property type="evidence" value="ECO:0007669"/>
    <property type="project" value="UniProtKB-ARBA"/>
</dbReference>
<dbReference type="PANTHER" id="PTHR43004">
    <property type="entry name" value="TRK SYSTEM POTASSIUM UPTAKE PROTEIN"/>
    <property type="match status" value="1"/>
</dbReference>
<accession>A0A4Q1VTZ4</accession>
<dbReference type="Pfam" id="PF01494">
    <property type="entry name" value="FAD_binding_3"/>
    <property type="match status" value="1"/>
</dbReference>
<keyword evidence="2" id="KW-0285">Flavoprotein</keyword>
<comment type="cofactor">
    <cofactor evidence="1">
        <name>FAD</name>
        <dbReference type="ChEBI" id="CHEBI:57692"/>
    </cofactor>
</comment>
<dbReference type="Gene3D" id="3.40.30.120">
    <property type="match status" value="1"/>
</dbReference>
<dbReference type="PANTHER" id="PTHR43004:SF19">
    <property type="entry name" value="BINDING MONOOXYGENASE, PUTATIVE (JCVI)-RELATED"/>
    <property type="match status" value="1"/>
</dbReference>
<dbReference type="Proteomes" id="UP000290819">
    <property type="component" value="Unassembled WGS sequence"/>
</dbReference>
<name>A0A4Q1VTZ4_9BRAD</name>
<dbReference type="InterPro" id="IPR002938">
    <property type="entry name" value="FAD-bd"/>
</dbReference>
<evidence type="ECO:0000313" key="6">
    <source>
        <dbReference type="Proteomes" id="UP000290819"/>
    </source>
</evidence>
<dbReference type="SUPFAM" id="SSF51905">
    <property type="entry name" value="FAD/NAD(P)-binding domain"/>
    <property type="match status" value="1"/>
</dbReference>
<evidence type="ECO:0000313" key="5">
    <source>
        <dbReference type="EMBL" id="RXT54214.1"/>
    </source>
</evidence>
<dbReference type="InterPro" id="IPR036188">
    <property type="entry name" value="FAD/NAD-bd_sf"/>
</dbReference>
<dbReference type="AlphaFoldDB" id="A0A4Q1VTZ4"/>
<evidence type="ECO:0000256" key="3">
    <source>
        <dbReference type="ARBA" id="ARBA00022827"/>
    </source>
</evidence>